<accession>A0ACC3BSW0</accession>
<gene>
    <name evidence="1" type="ORF">I4F81_003594</name>
</gene>
<dbReference type="EMBL" id="CM020618">
    <property type="protein sequence ID" value="KAK1861008.1"/>
    <property type="molecule type" value="Genomic_DNA"/>
</dbReference>
<organism evidence="1 2">
    <name type="scientific">Pyropia yezoensis</name>
    <name type="common">Susabi-nori</name>
    <name type="synonym">Porphyra yezoensis</name>
    <dbReference type="NCBI Taxonomy" id="2788"/>
    <lineage>
        <taxon>Eukaryota</taxon>
        <taxon>Rhodophyta</taxon>
        <taxon>Bangiophyceae</taxon>
        <taxon>Bangiales</taxon>
        <taxon>Bangiaceae</taxon>
        <taxon>Pyropia</taxon>
    </lineage>
</organism>
<evidence type="ECO:0000313" key="2">
    <source>
        <dbReference type="Proteomes" id="UP000798662"/>
    </source>
</evidence>
<proteinExistence type="predicted"/>
<dbReference type="Proteomes" id="UP000798662">
    <property type="component" value="Chromosome 1"/>
</dbReference>
<comment type="caution">
    <text evidence="1">The sequence shown here is derived from an EMBL/GenBank/DDBJ whole genome shotgun (WGS) entry which is preliminary data.</text>
</comment>
<sequence length="1227" mass="126494">MATTVPPTPAAARSAETSAYDHATYGETVDWNRHCLLIHGVPTLLVCAEVHYFRLPDASRWRDVLLCLRAGGFNAVRLYFHWGAHSPAPGVYHFDGNRDVSRLLALCTELQLLVIAAPGPYICAEVQSGGYPSWLVARRDVLVRHLRLPPVGMVKRWDASFHAACVEWLAAIIPLIAAHERTASSTGCVVALQVENELRQTLGGLDLSLSDEVRLLADVVRTAGCTVPLFHNDDSPAGSWATGKRARRALMGGTRFGERTYRSDLYGFDLYFTFTPGCASGDASSCQVGMLELGGAAACTQVTCGVGGTGVGGADGALTRCLFRPEIRYAAPPAVGWTTASLAGAVDGLERTMHRIGGSASSAPPIVAEGQVGWINQWARTRGYDDVYTFFGDAFSSTLAISLAAQGVTIANWYMSAGGTNYGCIGDTEVYTSYDYSAFVREYGKLSSRGRRLRRVSLFQRSFAAVGLAACARLEDSKAVAASVGGLLLCARRAEAPIPVRGAPPLVAAAGSGDAPPVLDGSSRRPTFVFLRNFGADTGPPVRYSVVVSGVVAGGTLSPRAAAILPATFPLAVGLSLHLSTLPVLLRGVHAGAELWAAAVRPDEAGVVVFHTSGLAAPTALTVSWAAVDGSSAGVVTASAADPGATIPVGQRVPLDELPLGAPPGVGDAGGAPVSLVASTEEIGGLCFTLSVRRGGVVVAVTAGSGGLAATTADAPVLFRLLTVADADADSLTAELSAVEAHHFPVVAAGQDGKSPGPAAQRFGVAWGGAEDLAFDPASGELTVGVAAGGGASPAAPAPVYLLRGVSGGPGGGSPADVDSRLSAVTAESGNAGGDGGLGTVGGAGSGDGRPPEAFVPLPPTVLAVCPGLYVLPPAGSPGAPPPGAGALSAQSRDLLSSPTYAVPLSEPLSRSVDWEADVAWMPIAYADRNPLYHNFTSGHIAYRLRFRLPRRASRQPRVKLTINVRHVGTVWVDGAAVAGQVCYSHNAISAGAMHFADIHYAGRKTHDLTPHLSADSDDGEHTVVILVESLGQSRSPFLLNDVRNRRGLLSARLSRVASDQRWDIAGVDVTKLRDPFNTSGLPLESEATASSLSAASAASGGGVAAWAPLAGAVAGAGSTLSIPLTLRGGLVWVRAHFDAPATSVGAQLAGCGRGGGLAYPLRLVLDGAPASAHLWVNGLLVGRFIEPLGPQSSFYVPDGLLTERHNLLAVAAYAPRPVNLLEGEPW</sequence>
<name>A0ACC3BSW0_PYRYE</name>
<protein>
    <submittedName>
        <fullName evidence="1">Uncharacterized protein</fullName>
    </submittedName>
</protein>
<evidence type="ECO:0000313" key="1">
    <source>
        <dbReference type="EMBL" id="KAK1861008.1"/>
    </source>
</evidence>
<reference evidence="1" key="1">
    <citation type="submission" date="2019-11" db="EMBL/GenBank/DDBJ databases">
        <title>Nori genome reveals adaptations in red seaweeds to the harsh intertidal environment.</title>
        <authorList>
            <person name="Wang D."/>
            <person name="Mao Y."/>
        </authorList>
    </citation>
    <scope>NUCLEOTIDE SEQUENCE</scope>
    <source>
        <tissue evidence="1">Gametophyte</tissue>
    </source>
</reference>
<keyword evidence="2" id="KW-1185">Reference proteome</keyword>